<dbReference type="Proteomes" id="UP001497497">
    <property type="component" value="Unassembled WGS sequence"/>
</dbReference>
<dbReference type="Gene3D" id="2.40.100.10">
    <property type="entry name" value="Cyclophilin-like"/>
    <property type="match status" value="1"/>
</dbReference>
<evidence type="ECO:0000313" key="9">
    <source>
        <dbReference type="EMBL" id="CAL1532630.1"/>
    </source>
</evidence>
<gene>
    <name evidence="9" type="ORF">GSLYS_00006648001</name>
</gene>
<dbReference type="InterPro" id="IPR036322">
    <property type="entry name" value="WD40_repeat_dom_sf"/>
</dbReference>
<evidence type="ECO:0000256" key="1">
    <source>
        <dbReference type="ARBA" id="ARBA00000971"/>
    </source>
</evidence>
<feature type="compositionally biased region" description="Basic and acidic residues" evidence="7">
    <location>
        <begin position="1"/>
        <end position="11"/>
    </location>
</feature>
<comment type="catalytic activity">
    <reaction evidence="1">
        <text>[protein]-peptidylproline (omega=180) = [protein]-peptidylproline (omega=0)</text>
        <dbReference type="Rhea" id="RHEA:16237"/>
        <dbReference type="Rhea" id="RHEA-COMP:10747"/>
        <dbReference type="Rhea" id="RHEA-COMP:10748"/>
        <dbReference type="ChEBI" id="CHEBI:83833"/>
        <dbReference type="ChEBI" id="CHEBI:83834"/>
        <dbReference type="EC" id="5.2.1.8"/>
    </reaction>
</comment>
<keyword evidence="5" id="KW-0697">Rotamase</keyword>
<sequence length="628" mass="71095">MADKSKGKREANEEENSTHTNKSDEENSDDDWVGPTLNEATKPKKRKTLAFEQVYLDSLPCAEYYEKSYMHRDVINHVAVSKTGFIVTASCDGHVKFWKKCVDAGIEFVKHFRSHIGTIEDLAMSSNGELCATVSSDKNAKVFDVLNFDMINMLKLGFLPSCAGWLYKAGDPISTLAIAEKDTPKIYIYDGRGTSTPMKLLEKIHYAPVTLIQYNPVFEIAISSDNKGMIEYWTGPKNDYGFPKNLHWEYKTDTDLFDFVKCKCEPLSLTFSPNGQLMATMATDRKIRIFKVGSGKLWKVLDESIKQFTELQQKKQQIPNMEFSRRIAVEKDLERSPSFHVCNLVFDESGYFLLYSTMLGIKVINLQTNTCVRWLGKSENVRFLHLAMFQGAGKTSQPIDAEMAASDNPILKNVFVDPILVCTAFKKPRFYLFSRREPDESRGADNERDVFNEKPSKEEIVAATQDASYMRVSDSCVIHTTQGDIHCKIFAKECPKTAENFCVHSRNGYYNNHLFHRVIKGFMIQTGDPLGNGTGGESIWGGEFEDEFHPNLRHDRPYTLSMANAGPGTNGSQFFITVVPTPWLDNKHTVFGRVVKGMEVVQTISNVKVNPKTDKPYDDIRIISVTIK</sequence>
<evidence type="ECO:0000256" key="6">
    <source>
        <dbReference type="ARBA" id="ARBA00023235"/>
    </source>
</evidence>
<evidence type="ECO:0000256" key="5">
    <source>
        <dbReference type="ARBA" id="ARBA00023110"/>
    </source>
</evidence>
<dbReference type="SUPFAM" id="SSF50978">
    <property type="entry name" value="WD40 repeat-like"/>
    <property type="match status" value="1"/>
</dbReference>
<feature type="domain" description="PPIase cyclophilin-type" evidence="8">
    <location>
        <begin position="472"/>
        <end position="627"/>
    </location>
</feature>
<evidence type="ECO:0000313" key="10">
    <source>
        <dbReference type="Proteomes" id="UP001497497"/>
    </source>
</evidence>
<dbReference type="FunFam" id="2.40.100.10:FF:000003">
    <property type="entry name" value="Peptidylprolyl isomerase domain and WD repeat-containing 1"/>
    <property type="match status" value="1"/>
</dbReference>
<comment type="caution">
    <text evidence="9">The sequence shown here is derived from an EMBL/GenBank/DDBJ whole genome shotgun (WGS) entry which is preliminary data.</text>
</comment>
<keyword evidence="4" id="KW-0677">Repeat</keyword>
<evidence type="ECO:0000256" key="2">
    <source>
        <dbReference type="ARBA" id="ARBA00013194"/>
    </source>
</evidence>
<evidence type="ECO:0000259" key="8">
    <source>
        <dbReference type="PROSITE" id="PS50072"/>
    </source>
</evidence>
<reference evidence="9 10" key="1">
    <citation type="submission" date="2024-04" db="EMBL/GenBank/DDBJ databases">
        <authorList>
            <consortium name="Genoscope - CEA"/>
            <person name="William W."/>
        </authorList>
    </citation>
    <scope>NUCLEOTIDE SEQUENCE [LARGE SCALE GENOMIC DNA]</scope>
</reference>
<dbReference type="FunFam" id="2.130.10.10:FF:000471">
    <property type="entry name" value="Peptidylprolyl isomerase domain and WD repeat-containing protein"/>
    <property type="match status" value="1"/>
</dbReference>
<dbReference type="InterPro" id="IPR044666">
    <property type="entry name" value="Cyclophilin_A-like"/>
</dbReference>
<dbReference type="EMBL" id="CAXITT010000121">
    <property type="protein sequence ID" value="CAL1532630.1"/>
    <property type="molecule type" value="Genomic_DNA"/>
</dbReference>
<dbReference type="PANTHER" id="PTHR45625:SF4">
    <property type="entry name" value="PEPTIDYLPROLYL ISOMERASE DOMAIN AND WD REPEAT-CONTAINING PROTEIN 1"/>
    <property type="match status" value="1"/>
</dbReference>
<protein>
    <recommendedName>
        <fullName evidence="2">peptidylprolyl isomerase</fullName>
        <ecNumber evidence="2">5.2.1.8</ecNumber>
    </recommendedName>
</protein>
<dbReference type="SMART" id="SM00320">
    <property type="entry name" value="WD40"/>
    <property type="match status" value="4"/>
</dbReference>
<dbReference type="EC" id="5.2.1.8" evidence="2"/>
<keyword evidence="3" id="KW-0853">WD repeat</keyword>
<dbReference type="PRINTS" id="PR00153">
    <property type="entry name" value="CSAPPISMRASE"/>
</dbReference>
<dbReference type="PANTHER" id="PTHR45625">
    <property type="entry name" value="PEPTIDYL-PROLYL CIS-TRANS ISOMERASE-RELATED"/>
    <property type="match status" value="1"/>
</dbReference>
<keyword evidence="10" id="KW-1185">Reference proteome</keyword>
<accession>A0AAV2HGX2</accession>
<dbReference type="PROSITE" id="PS50072">
    <property type="entry name" value="CSA_PPIASE_2"/>
    <property type="match status" value="1"/>
</dbReference>
<dbReference type="Pfam" id="PF00160">
    <property type="entry name" value="Pro_isomerase"/>
    <property type="match status" value="1"/>
</dbReference>
<proteinExistence type="predicted"/>
<dbReference type="Pfam" id="PF00400">
    <property type="entry name" value="WD40"/>
    <property type="match status" value="2"/>
</dbReference>
<dbReference type="CDD" id="cd01927">
    <property type="entry name" value="cyclophilin_WD40"/>
    <property type="match status" value="1"/>
</dbReference>
<dbReference type="SUPFAM" id="SSF50891">
    <property type="entry name" value="Cyclophilin-like"/>
    <property type="match status" value="1"/>
</dbReference>
<dbReference type="InterPro" id="IPR001680">
    <property type="entry name" value="WD40_rpt"/>
</dbReference>
<dbReference type="GO" id="GO:0005634">
    <property type="term" value="C:nucleus"/>
    <property type="evidence" value="ECO:0007669"/>
    <property type="project" value="UniProtKB-ARBA"/>
</dbReference>
<evidence type="ECO:0000256" key="3">
    <source>
        <dbReference type="ARBA" id="ARBA00022574"/>
    </source>
</evidence>
<keyword evidence="6" id="KW-0413">Isomerase</keyword>
<dbReference type="InterPro" id="IPR015943">
    <property type="entry name" value="WD40/YVTN_repeat-like_dom_sf"/>
</dbReference>
<dbReference type="Gene3D" id="2.130.10.10">
    <property type="entry name" value="YVTN repeat-like/Quinoprotein amine dehydrogenase"/>
    <property type="match status" value="1"/>
</dbReference>
<dbReference type="AlphaFoldDB" id="A0AAV2HGX2"/>
<organism evidence="9 10">
    <name type="scientific">Lymnaea stagnalis</name>
    <name type="common">Great pond snail</name>
    <name type="synonym">Helix stagnalis</name>
    <dbReference type="NCBI Taxonomy" id="6523"/>
    <lineage>
        <taxon>Eukaryota</taxon>
        <taxon>Metazoa</taxon>
        <taxon>Spiralia</taxon>
        <taxon>Lophotrochozoa</taxon>
        <taxon>Mollusca</taxon>
        <taxon>Gastropoda</taxon>
        <taxon>Heterobranchia</taxon>
        <taxon>Euthyneura</taxon>
        <taxon>Panpulmonata</taxon>
        <taxon>Hygrophila</taxon>
        <taxon>Lymnaeoidea</taxon>
        <taxon>Lymnaeidae</taxon>
        <taxon>Lymnaea</taxon>
    </lineage>
</organism>
<dbReference type="GO" id="GO:0003755">
    <property type="term" value="F:peptidyl-prolyl cis-trans isomerase activity"/>
    <property type="evidence" value="ECO:0007669"/>
    <property type="project" value="UniProtKB-KW"/>
</dbReference>
<dbReference type="InterPro" id="IPR002130">
    <property type="entry name" value="Cyclophilin-type_PPIase_dom"/>
</dbReference>
<dbReference type="InterPro" id="IPR029000">
    <property type="entry name" value="Cyclophilin-like_dom_sf"/>
</dbReference>
<feature type="region of interest" description="Disordered" evidence="7">
    <location>
        <begin position="1"/>
        <end position="39"/>
    </location>
</feature>
<name>A0AAV2HGX2_LYMST</name>
<evidence type="ECO:0000256" key="4">
    <source>
        <dbReference type="ARBA" id="ARBA00022737"/>
    </source>
</evidence>
<evidence type="ECO:0000256" key="7">
    <source>
        <dbReference type="SAM" id="MobiDB-lite"/>
    </source>
</evidence>